<dbReference type="AlphaFoldDB" id="A0A9D1F0V6"/>
<organism evidence="1 2">
    <name type="scientific">Candidatus Scatousia excrementigallinarum</name>
    <dbReference type="NCBI Taxonomy" id="2840935"/>
    <lineage>
        <taxon>Bacteria</taxon>
        <taxon>Candidatus Scatousia</taxon>
    </lineage>
</organism>
<evidence type="ECO:0000313" key="1">
    <source>
        <dbReference type="EMBL" id="HIS37510.1"/>
    </source>
</evidence>
<dbReference type="Proteomes" id="UP000823928">
    <property type="component" value="Unassembled WGS sequence"/>
</dbReference>
<sequence length="94" mass="10762">MNIPKITSNYSSNPQFRGKYEVDASTAVSRNQVFTLGMLMSNFWIRDARLTCSQLRNNSVYGKAILNVNVDKERIVENILKMNNIKFTKLDTNA</sequence>
<evidence type="ECO:0000313" key="2">
    <source>
        <dbReference type="Proteomes" id="UP000823928"/>
    </source>
</evidence>
<reference evidence="1" key="1">
    <citation type="submission" date="2020-10" db="EMBL/GenBank/DDBJ databases">
        <authorList>
            <person name="Gilroy R."/>
        </authorList>
    </citation>
    <scope>NUCLEOTIDE SEQUENCE</scope>
    <source>
        <strain evidence="1">6276</strain>
    </source>
</reference>
<name>A0A9D1F0V6_9BACT</name>
<proteinExistence type="predicted"/>
<protein>
    <submittedName>
        <fullName evidence="1">Uncharacterized protein</fullName>
    </submittedName>
</protein>
<comment type="caution">
    <text evidence="1">The sequence shown here is derived from an EMBL/GenBank/DDBJ whole genome shotgun (WGS) entry which is preliminary data.</text>
</comment>
<dbReference type="EMBL" id="DVIU01000266">
    <property type="protein sequence ID" value="HIS37510.1"/>
    <property type="molecule type" value="Genomic_DNA"/>
</dbReference>
<accession>A0A9D1F0V6</accession>
<gene>
    <name evidence="1" type="ORF">IAC10_12970</name>
</gene>
<reference evidence="1" key="2">
    <citation type="journal article" date="2021" name="PeerJ">
        <title>Extensive microbial diversity within the chicken gut microbiome revealed by metagenomics and culture.</title>
        <authorList>
            <person name="Gilroy R."/>
            <person name="Ravi A."/>
            <person name="Getino M."/>
            <person name="Pursley I."/>
            <person name="Horton D.L."/>
            <person name="Alikhan N.F."/>
            <person name="Baker D."/>
            <person name="Gharbi K."/>
            <person name="Hall N."/>
            <person name="Watson M."/>
            <person name="Adriaenssens E.M."/>
            <person name="Foster-Nyarko E."/>
            <person name="Jarju S."/>
            <person name="Secka A."/>
            <person name="Antonio M."/>
            <person name="Oren A."/>
            <person name="Chaudhuri R.R."/>
            <person name="La Ragione R."/>
            <person name="Hildebrand F."/>
            <person name="Pallen M.J."/>
        </authorList>
    </citation>
    <scope>NUCLEOTIDE SEQUENCE</scope>
    <source>
        <strain evidence="1">6276</strain>
    </source>
</reference>